<dbReference type="EMBL" id="CABR01000108">
    <property type="protein sequence ID" value="CBI10822.1"/>
    <property type="molecule type" value="Genomic_DNA"/>
</dbReference>
<dbReference type="InterPro" id="IPR009057">
    <property type="entry name" value="Homeodomain-like_sf"/>
</dbReference>
<evidence type="ECO:0000256" key="1">
    <source>
        <dbReference type="SAM" id="MobiDB-lite"/>
    </source>
</evidence>
<organism evidence="2">
    <name type="scientific">mine drainage metagenome</name>
    <dbReference type="NCBI Taxonomy" id="410659"/>
    <lineage>
        <taxon>unclassified sequences</taxon>
        <taxon>metagenomes</taxon>
        <taxon>ecological metagenomes</taxon>
    </lineage>
</organism>
<dbReference type="Pfam" id="PF01527">
    <property type="entry name" value="HTH_Tnp_1"/>
    <property type="match status" value="1"/>
</dbReference>
<gene>
    <name evidence="2" type="ORF">CARN7_1621</name>
</gene>
<dbReference type="GO" id="GO:0004803">
    <property type="term" value="F:transposase activity"/>
    <property type="evidence" value="ECO:0007669"/>
    <property type="project" value="InterPro"/>
</dbReference>
<reference evidence="2" key="1">
    <citation type="submission" date="2009-10" db="EMBL/GenBank/DDBJ databases">
        <title>Diversity of trophic interactions inside an arsenic-rich microbial ecosystem.</title>
        <authorList>
            <person name="Bertin P.N."/>
            <person name="Heinrich-Salmeron A."/>
            <person name="Pelletier E."/>
            <person name="Goulhen-Chollet F."/>
            <person name="Arsene-Ploetze F."/>
            <person name="Gallien S."/>
            <person name="Calteau A."/>
            <person name="Vallenet D."/>
            <person name="Casiot C."/>
            <person name="Chane-Woon-Ming B."/>
            <person name="Giloteaux L."/>
            <person name="Barakat M."/>
            <person name="Bonnefoy V."/>
            <person name="Bruneel O."/>
            <person name="Chandler M."/>
            <person name="Cleiss J."/>
            <person name="Duran R."/>
            <person name="Elbaz-Poulichet F."/>
            <person name="Fonknechten N."/>
            <person name="Lauga B."/>
            <person name="Mornico D."/>
            <person name="Ortet P."/>
            <person name="Schaeffer C."/>
            <person name="Siguier P."/>
            <person name="Alexander Thil Smith A."/>
            <person name="Van Dorsselaer A."/>
            <person name="Weissenbach J."/>
            <person name="Medigue C."/>
            <person name="Le Paslier D."/>
        </authorList>
    </citation>
    <scope>NUCLEOTIDE SEQUENCE</scope>
</reference>
<comment type="caution">
    <text evidence="2">The sequence shown here is derived from an EMBL/GenBank/DDBJ whole genome shotgun (WGS) entry which is preliminary data.</text>
</comment>
<proteinExistence type="predicted"/>
<evidence type="ECO:0000313" key="2">
    <source>
        <dbReference type="EMBL" id="CBI10822.1"/>
    </source>
</evidence>
<dbReference type="SUPFAM" id="SSF46689">
    <property type="entry name" value="Homeodomain-like"/>
    <property type="match status" value="1"/>
</dbReference>
<dbReference type="InterPro" id="IPR002514">
    <property type="entry name" value="Transposase_8"/>
</dbReference>
<feature type="region of interest" description="Disordered" evidence="1">
    <location>
        <begin position="1"/>
        <end position="20"/>
    </location>
</feature>
<sequence length="106" mass="11806">MVPEMEGLSVGESKRKNFSGAQKAKVAFESIRGEKTVNQIAQEYGVHPTQVGIWKKALQEQAAGLFETKRGPKPVDESSSPERLYSEIGRLKMELDWLKKKSGISL</sequence>
<protein>
    <submittedName>
        <fullName evidence="2">Transposase</fullName>
    </submittedName>
</protein>
<accession>E6QUA8</accession>
<dbReference type="GO" id="GO:0006313">
    <property type="term" value="P:DNA transposition"/>
    <property type="evidence" value="ECO:0007669"/>
    <property type="project" value="InterPro"/>
</dbReference>
<name>E6QUA8_9ZZZZ</name>
<dbReference type="AlphaFoldDB" id="E6QUA8"/>
<dbReference type="GO" id="GO:0003677">
    <property type="term" value="F:DNA binding"/>
    <property type="evidence" value="ECO:0007669"/>
    <property type="project" value="InterPro"/>
</dbReference>